<gene>
    <name evidence="8" type="ORF">HK15_07730</name>
</gene>
<dbReference type="UniPathway" id="UPA00219"/>
<proteinExistence type="inferred from homology"/>
<keyword evidence="6" id="KW-0961">Cell wall biogenesis/degradation</keyword>
<dbReference type="AlphaFoldDB" id="A0A252BB58"/>
<keyword evidence="3" id="KW-0808">Transferase</keyword>
<evidence type="ECO:0000256" key="3">
    <source>
        <dbReference type="ARBA" id="ARBA00022679"/>
    </source>
</evidence>
<evidence type="ECO:0000313" key="8">
    <source>
        <dbReference type="EMBL" id="OUJ01586.1"/>
    </source>
</evidence>
<dbReference type="InterPro" id="IPR038063">
    <property type="entry name" value="Transpep_catalytic_dom"/>
</dbReference>
<dbReference type="GO" id="GO:0071555">
    <property type="term" value="P:cell wall organization"/>
    <property type="evidence" value="ECO:0007669"/>
    <property type="project" value="UniProtKB-KW"/>
</dbReference>
<dbReference type="InterPro" id="IPR005490">
    <property type="entry name" value="LD_TPept_cat_dom"/>
</dbReference>
<dbReference type="EMBL" id="JOOY01000041">
    <property type="protein sequence ID" value="OUJ01586.1"/>
    <property type="molecule type" value="Genomic_DNA"/>
</dbReference>
<comment type="similarity">
    <text evidence="2">Belongs to the YkuD family.</text>
</comment>
<evidence type="ECO:0000256" key="4">
    <source>
        <dbReference type="ARBA" id="ARBA00022960"/>
    </source>
</evidence>
<keyword evidence="5" id="KW-0573">Peptidoglycan synthesis</keyword>
<organism evidence="8 9">
    <name type="scientific">Acetobacter orientalis</name>
    <dbReference type="NCBI Taxonomy" id="146474"/>
    <lineage>
        <taxon>Bacteria</taxon>
        <taxon>Pseudomonadati</taxon>
        <taxon>Pseudomonadota</taxon>
        <taxon>Alphaproteobacteria</taxon>
        <taxon>Acetobacterales</taxon>
        <taxon>Acetobacteraceae</taxon>
        <taxon>Acetobacter</taxon>
    </lineage>
</organism>
<dbReference type="GO" id="GO:0016740">
    <property type="term" value="F:transferase activity"/>
    <property type="evidence" value="ECO:0007669"/>
    <property type="project" value="UniProtKB-KW"/>
</dbReference>
<sequence length="317" mass="34646">MQGAKRPTLLFLAGSLLLMPELGLAQTPAGAPDAPASMAPVPLPPPALEIPSLPVLTEEQARDEATRLNHAFRHEVPVAVKVSTAFKEAWVALAQKQIAQADYPLDRPQVLVIVDRNPAVQRLCLMLALPHSSDWQVIGSVKVSTGTTGRKYYYITPTGVFQNTADILGYRALGTKNENGIMGNGTKGMRVWDFGWQWAEKGWLPTREKGQIRLEMHATDPVYLESRLGHTASEGCIRIPSSLNVFFDKHGLIDAEYERMAVIDDRFKALLRPDRTPSPLSGSAVVVVDTADMPEIHTPLNTAEVKGAAKHPQPTHG</sequence>
<evidence type="ECO:0008006" key="10">
    <source>
        <dbReference type="Google" id="ProtNLM"/>
    </source>
</evidence>
<dbReference type="GO" id="GO:0004180">
    <property type="term" value="F:carboxypeptidase activity"/>
    <property type="evidence" value="ECO:0007669"/>
    <property type="project" value="UniProtKB-ARBA"/>
</dbReference>
<feature type="signal peptide" evidence="7">
    <location>
        <begin position="1"/>
        <end position="25"/>
    </location>
</feature>
<evidence type="ECO:0000313" key="9">
    <source>
        <dbReference type="Proteomes" id="UP000194999"/>
    </source>
</evidence>
<evidence type="ECO:0000256" key="7">
    <source>
        <dbReference type="SAM" id="SignalP"/>
    </source>
</evidence>
<keyword evidence="7" id="KW-0732">Signal</keyword>
<evidence type="ECO:0000256" key="2">
    <source>
        <dbReference type="ARBA" id="ARBA00005992"/>
    </source>
</evidence>
<dbReference type="GO" id="GO:0008360">
    <property type="term" value="P:regulation of cell shape"/>
    <property type="evidence" value="ECO:0007669"/>
    <property type="project" value="UniProtKB-KW"/>
</dbReference>
<feature type="chain" id="PRO_5012784158" description="L,D-transpeptidase" evidence="7">
    <location>
        <begin position="26"/>
        <end position="317"/>
    </location>
</feature>
<evidence type="ECO:0000256" key="5">
    <source>
        <dbReference type="ARBA" id="ARBA00022984"/>
    </source>
</evidence>
<accession>A0A252BB58</accession>
<reference evidence="8 9" key="1">
    <citation type="submission" date="2014-06" db="EMBL/GenBank/DDBJ databases">
        <authorList>
            <person name="Ju J."/>
            <person name="Zhang J."/>
        </authorList>
    </citation>
    <scope>NUCLEOTIDE SEQUENCE [LARGE SCALE GENOMIC DNA]</scope>
    <source>
        <strain evidence="8">DmW_048</strain>
    </source>
</reference>
<dbReference type="GO" id="GO:0009252">
    <property type="term" value="P:peptidoglycan biosynthetic process"/>
    <property type="evidence" value="ECO:0007669"/>
    <property type="project" value="UniProtKB-UniPathway"/>
</dbReference>
<comment type="caution">
    <text evidence="8">The sequence shown here is derived from an EMBL/GenBank/DDBJ whole genome shotgun (WGS) entry which is preliminary data.</text>
</comment>
<comment type="pathway">
    <text evidence="1">Cell wall biogenesis; peptidoglycan biosynthesis.</text>
</comment>
<evidence type="ECO:0000256" key="6">
    <source>
        <dbReference type="ARBA" id="ARBA00023316"/>
    </source>
</evidence>
<protein>
    <recommendedName>
        <fullName evidence="10">L,D-transpeptidase</fullName>
    </recommendedName>
</protein>
<keyword evidence="4" id="KW-0133">Cell shape</keyword>
<dbReference type="Gene3D" id="2.40.440.10">
    <property type="entry name" value="L,D-transpeptidase catalytic domain-like"/>
    <property type="match status" value="1"/>
</dbReference>
<dbReference type="CDD" id="cd16913">
    <property type="entry name" value="YkuD_like"/>
    <property type="match status" value="1"/>
</dbReference>
<name>A0A252BB58_9PROT</name>
<dbReference type="Proteomes" id="UP000194999">
    <property type="component" value="Unassembled WGS sequence"/>
</dbReference>
<evidence type="ECO:0000256" key="1">
    <source>
        <dbReference type="ARBA" id="ARBA00004752"/>
    </source>
</evidence>